<evidence type="ECO:0000313" key="7">
    <source>
        <dbReference type="EMBL" id="SVA04729.1"/>
    </source>
</evidence>
<feature type="transmembrane region" description="Helical" evidence="5">
    <location>
        <begin position="191"/>
        <end position="210"/>
    </location>
</feature>
<dbReference type="GO" id="GO:0016020">
    <property type="term" value="C:membrane"/>
    <property type="evidence" value="ECO:0007669"/>
    <property type="project" value="UniProtKB-SubCell"/>
</dbReference>
<dbReference type="Gene3D" id="1.10.3730.20">
    <property type="match status" value="2"/>
</dbReference>
<name>A0A381SMQ3_9ZZZZ</name>
<gene>
    <name evidence="7" type="ORF">METZ01_LOCUS57583</name>
</gene>
<feature type="transmembrane region" description="Helical" evidence="5">
    <location>
        <begin position="133"/>
        <end position="153"/>
    </location>
</feature>
<feature type="transmembrane region" description="Helical" evidence="5">
    <location>
        <begin position="108"/>
        <end position="127"/>
    </location>
</feature>
<evidence type="ECO:0000256" key="4">
    <source>
        <dbReference type="ARBA" id="ARBA00023136"/>
    </source>
</evidence>
<reference evidence="7" key="1">
    <citation type="submission" date="2018-05" db="EMBL/GenBank/DDBJ databases">
        <authorList>
            <person name="Lanie J.A."/>
            <person name="Ng W.-L."/>
            <person name="Kazmierczak K.M."/>
            <person name="Andrzejewski T.M."/>
            <person name="Davidsen T.M."/>
            <person name="Wayne K.J."/>
            <person name="Tettelin H."/>
            <person name="Glass J.I."/>
            <person name="Rusch D."/>
            <person name="Podicherti R."/>
            <person name="Tsui H.-C.T."/>
            <person name="Winkler M.E."/>
        </authorList>
    </citation>
    <scope>NUCLEOTIDE SEQUENCE</scope>
</reference>
<evidence type="ECO:0000259" key="6">
    <source>
        <dbReference type="Pfam" id="PF00892"/>
    </source>
</evidence>
<keyword evidence="3 5" id="KW-1133">Transmembrane helix</keyword>
<dbReference type="InterPro" id="IPR037185">
    <property type="entry name" value="EmrE-like"/>
</dbReference>
<keyword evidence="2 5" id="KW-0812">Transmembrane</keyword>
<feature type="domain" description="EamA" evidence="6">
    <location>
        <begin position="136"/>
        <end position="263"/>
    </location>
</feature>
<proteinExistence type="predicted"/>
<protein>
    <recommendedName>
        <fullName evidence="6">EamA domain-containing protein</fullName>
    </recommendedName>
</protein>
<dbReference type="SUPFAM" id="SSF103481">
    <property type="entry name" value="Multidrug resistance efflux transporter EmrE"/>
    <property type="match status" value="2"/>
</dbReference>
<feature type="transmembrane region" description="Helical" evidence="5">
    <location>
        <begin position="247"/>
        <end position="266"/>
    </location>
</feature>
<dbReference type="InterPro" id="IPR000620">
    <property type="entry name" value="EamA_dom"/>
</dbReference>
<dbReference type="Pfam" id="PF00892">
    <property type="entry name" value="EamA"/>
    <property type="match status" value="2"/>
</dbReference>
<feature type="transmembrane region" description="Helical" evidence="5">
    <location>
        <begin position="26"/>
        <end position="43"/>
    </location>
</feature>
<feature type="transmembrane region" description="Helical" evidence="5">
    <location>
        <begin position="219"/>
        <end position="241"/>
    </location>
</feature>
<dbReference type="AlphaFoldDB" id="A0A381SMQ3"/>
<evidence type="ECO:0000256" key="3">
    <source>
        <dbReference type="ARBA" id="ARBA00022989"/>
    </source>
</evidence>
<accession>A0A381SMQ3</accession>
<evidence type="ECO:0000256" key="1">
    <source>
        <dbReference type="ARBA" id="ARBA00004141"/>
    </source>
</evidence>
<organism evidence="7">
    <name type="scientific">marine metagenome</name>
    <dbReference type="NCBI Taxonomy" id="408172"/>
    <lineage>
        <taxon>unclassified sequences</taxon>
        <taxon>metagenomes</taxon>
        <taxon>ecological metagenomes</taxon>
    </lineage>
</organism>
<dbReference type="PANTHER" id="PTHR22911:SF6">
    <property type="entry name" value="SOLUTE CARRIER FAMILY 35 MEMBER G1"/>
    <property type="match status" value="1"/>
</dbReference>
<feature type="transmembrane region" description="Helical" evidence="5">
    <location>
        <begin position="55"/>
        <end position="74"/>
    </location>
</feature>
<dbReference type="EMBL" id="UINC01003257">
    <property type="protein sequence ID" value="SVA04729.1"/>
    <property type="molecule type" value="Genomic_DNA"/>
</dbReference>
<dbReference type="PANTHER" id="PTHR22911">
    <property type="entry name" value="ACYL-MALONYL CONDENSING ENZYME-RELATED"/>
    <property type="match status" value="1"/>
</dbReference>
<evidence type="ECO:0000256" key="5">
    <source>
        <dbReference type="SAM" id="Phobius"/>
    </source>
</evidence>
<comment type="subcellular location">
    <subcellularLocation>
        <location evidence="1">Membrane</location>
        <topology evidence="1">Multi-pass membrane protein</topology>
    </subcellularLocation>
</comment>
<sequence length="271" mass="31276">MFFATIFFMVVKIGVKMLPHIPPMEIVFFRCIISFFITFFLLRRKRISIFGNNRFLLILRGVCGTAGLYLYFVILQNIPLATASTLIYLTPLFTSIVGVLVLKEKMSFFQWFFLFIAFSGILLIQGFDSRVTVESVIIGASGSLFAAFAYNIIRYLRDKEHSLVLMIYFPMIAFPIGGIISYFNWVHPSLYDYFILISIGIFTQFSQYFMTRSYQHEKVAIVSIVSYTEILFVIAIGNFFFNESFTFLVYLGMFLVIFGVVFNVALHSNDK</sequence>
<feature type="transmembrane region" description="Helical" evidence="5">
    <location>
        <begin position="165"/>
        <end position="185"/>
    </location>
</feature>
<feature type="domain" description="EamA" evidence="6">
    <location>
        <begin position="2"/>
        <end position="124"/>
    </location>
</feature>
<feature type="transmembrane region" description="Helical" evidence="5">
    <location>
        <begin position="80"/>
        <end position="101"/>
    </location>
</feature>
<evidence type="ECO:0000256" key="2">
    <source>
        <dbReference type="ARBA" id="ARBA00022692"/>
    </source>
</evidence>
<keyword evidence="4 5" id="KW-0472">Membrane</keyword>